<organism evidence="1 2">
    <name type="scientific">Propylenella binzhouense</name>
    <dbReference type="NCBI Taxonomy" id="2555902"/>
    <lineage>
        <taxon>Bacteria</taxon>
        <taxon>Pseudomonadati</taxon>
        <taxon>Pseudomonadota</taxon>
        <taxon>Alphaproteobacteria</taxon>
        <taxon>Hyphomicrobiales</taxon>
        <taxon>Propylenellaceae</taxon>
        <taxon>Propylenella</taxon>
    </lineage>
</organism>
<reference evidence="1" key="1">
    <citation type="submission" date="2019-03" db="EMBL/GenBank/DDBJ databases">
        <title>Afifella sp. nov., isolated from activated sludge.</title>
        <authorList>
            <person name="Li Q."/>
            <person name="Liu Y."/>
        </authorList>
    </citation>
    <scope>NUCLEOTIDE SEQUENCE</scope>
    <source>
        <strain evidence="1">L72</strain>
    </source>
</reference>
<comment type="caution">
    <text evidence="1">The sequence shown here is derived from an EMBL/GenBank/DDBJ whole genome shotgun (WGS) entry which is preliminary data.</text>
</comment>
<evidence type="ECO:0000313" key="1">
    <source>
        <dbReference type="EMBL" id="MYZ49952.1"/>
    </source>
</evidence>
<dbReference type="EMBL" id="SPKJ01000108">
    <property type="protein sequence ID" value="MYZ49952.1"/>
    <property type="molecule type" value="Genomic_DNA"/>
</dbReference>
<dbReference type="Pfam" id="PF13692">
    <property type="entry name" value="Glyco_trans_1_4"/>
    <property type="match status" value="1"/>
</dbReference>
<dbReference type="SUPFAM" id="SSF53756">
    <property type="entry name" value="UDP-Glycosyltransferase/glycogen phosphorylase"/>
    <property type="match status" value="1"/>
</dbReference>
<keyword evidence="2" id="KW-1185">Reference proteome</keyword>
<dbReference type="PANTHER" id="PTHR12526:SF637">
    <property type="entry name" value="GLYCOSYLTRANSFERASE EPSF-RELATED"/>
    <property type="match status" value="1"/>
</dbReference>
<protein>
    <submittedName>
        <fullName evidence="1">Glycosyltransferase</fullName>
    </submittedName>
</protein>
<dbReference type="PANTHER" id="PTHR12526">
    <property type="entry name" value="GLYCOSYLTRANSFERASE"/>
    <property type="match status" value="1"/>
</dbReference>
<evidence type="ECO:0000313" key="2">
    <source>
        <dbReference type="Proteomes" id="UP000773614"/>
    </source>
</evidence>
<dbReference type="CDD" id="cd03801">
    <property type="entry name" value="GT4_PimA-like"/>
    <property type="match status" value="1"/>
</dbReference>
<accession>A0A964T8R4</accession>
<sequence>MVSRLLGYAPVDRIEAAVVERMSRAFDGSARRLGLRTEIERHLLAGILGQLFGQGETGERAEVVLAILEAWGEGGRTPDLLPLFDPAYYAEAAGIAFEGPDAAFGHWLREGVGKRIVPTPFFDPDFYAGRNPDLAGWQDWIFLHYASHGFREGRPPDCFVNPSWIRMRYATGSVSPLQFYLAEEAAGRPVQPAPNVGPFRRAGSSGELLTLRDFLILRRKRGLFPFGPDSELQAEIRKAAAIEPRIKVVDQARLFTLKPFDSPLYPYLTAVQQRVGEADILVYRDSVTFGGVDRVLLFTLRYLEQKYPEARIKVVSFGPVDSRQFTRHHLRTEFVALDALVGNAEATVRRELAFDSALGSGAHTIVNMNCGPLWDAIQIYGRRLTERARLFAFMFCDDRDVFGNVDGYPTRYALDCLPFLNKIFVDSYYLRDTLRARFGDSSFLRSRLSVFRTPFDFRLRELGAPRPAPSNEGPVVAWAGRLDRQKRPDLLAAIAQLMPEATFHVWGEPVLDRLDLRLSSLANVRMMGLFDDLSEVMALAPDAFLYTSEWDGIPTILLMAMMHDVPIVASAAGGVPEVLPETSLVRGLEDVPEYVARLRAAFEAPEPLLEAQAGKRDQLRNLHNFDVFSWAVEAI</sequence>
<proteinExistence type="predicted"/>
<dbReference type="AlphaFoldDB" id="A0A964T8R4"/>
<dbReference type="Gene3D" id="3.40.50.2000">
    <property type="entry name" value="Glycogen Phosphorylase B"/>
    <property type="match status" value="1"/>
</dbReference>
<dbReference type="Proteomes" id="UP000773614">
    <property type="component" value="Unassembled WGS sequence"/>
</dbReference>
<name>A0A964T8R4_9HYPH</name>
<gene>
    <name evidence="1" type="ORF">E4O86_19785</name>
</gene>